<comment type="caution">
    <text evidence="1">The sequence shown here is derived from an EMBL/GenBank/DDBJ whole genome shotgun (WGS) entry which is preliminary data.</text>
</comment>
<accession>A0A372GE40</accession>
<proteinExistence type="predicted"/>
<evidence type="ECO:0000313" key="1">
    <source>
        <dbReference type="EMBL" id="RFS83389.1"/>
    </source>
</evidence>
<keyword evidence="2" id="KW-1185">Reference proteome</keyword>
<reference evidence="1 2" key="1">
    <citation type="submission" date="2018-08" db="EMBL/GenBank/DDBJ databases">
        <title>Actinomadura spongicola sp. nov., isolated from marine sponge Leucetta chagosensis.</title>
        <authorList>
            <person name="Li L."/>
            <person name="Lin H.W."/>
        </authorList>
    </citation>
    <scope>NUCLEOTIDE SEQUENCE [LARGE SCALE GENOMIC DNA]</scope>
    <source>
        <strain evidence="1 2">LHW52907</strain>
    </source>
</reference>
<dbReference type="EMBL" id="QVNQ01000006">
    <property type="protein sequence ID" value="RFS83389.1"/>
    <property type="molecule type" value="Genomic_DNA"/>
</dbReference>
<protein>
    <submittedName>
        <fullName evidence="1">Uncharacterized protein</fullName>
    </submittedName>
</protein>
<dbReference type="AlphaFoldDB" id="A0A372GE40"/>
<sequence length="101" mass="11270">MPDILQVLSPVHSERLAALRELQEILTPDRRLAAVLTEDRGYPALRVARLDGRGSLLVGCAYYRFVTGWGENTRWIADVNRLPYAARAVVELLVGGPGRDR</sequence>
<evidence type="ECO:0000313" key="2">
    <source>
        <dbReference type="Proteomes" id="UP000262882"/>
    </source>
</evidence>
<dbReference type="Proteomes" id="UP000262882">
    <property type="component" value="Unassembled WGS sequence"/>
</dbReference>
<name>A0A372GE40_9ACTN</name>
<gene>
    <name evidence="1" type="ORF">D0T12_20235</name>
</gene>
<organism evidence="1 2">
    <name type="scientific">Actinomadura spongiicola</name>
    <dbReference type="NCBI Taxonomy" id="2303421"/>
    <lineage>
        <taxon>Bacteria</taxon>
        <taxon>Bacillati</taxon>
        <taxon>Actinomycetota</taxon>
        <taxon>Actinomycetes</taxon>
        <taxon>Streptosporangiales</taxon>
        <taxon>Thermomonosporaceae</taxon>
        <taxon>Actinomadura</taxon>
    </lineage>
</organism>